<dbReference type="GO" id="GO:0007165">
    <property type="term" value="P:signal transduction"/>
    <property type="evidence" value="ECO:0007669"/>
    <property type="project" value="UniProtKB-KW"/>
</dbReference>
<keyword evidence="6 10" id="KW-1133">Transmembrane helix</keyword>
<reference evidence="11" key="1">
    <citation type="journal article" date="2015" name="BMC Genomics">
        <title>Candidate chemosensory genes identified in Colaphellus bowringi by antennal transcriptome analysis.</title>
        <authorList>
            <person name="Li X.M."/>
            <person name="Zhu X.Y."/>
            <person name="Wang Z.Q."/>
            <person name="Wang Y."/>
            <person name="He P."/>
            <person name="Chen G."/>
            <person name="Sun L."/>
            <person name="Deng D.G."/>
            <person name="Zhang Y.N."/>
        </authorList>
    </citation>
    <scope>NUCLEOTIDE SEQUENCE</scope>
</reference>
<comment type="caution">
    <text evidence="10">Lacks conserved residue(s) required for the propagation of feature annotation.</text>
</comment>
<dbReference type="Pfam" id="PF02949">
    <property type="entry name" value="7tm_6"/>
    <property type="match status" value="1"/>
</dbReference>
<dbReference type="GO" id="GO:0005549">
    <property type="term" value="F:odorant binding"/>
    <property type="evidence" value="ECO:0007669"/>
    <property type="project" value="InterPro"/>
</dbReference>
<feature type="transmembrane region" description="Helical" evidence="10">
    <location>
        <begin position="99"/>
        <end position="121"/>
    </location>
</feature>
<feature type="transmembrane region" description="Helical" evidence="10">
    <location>
        <begin position="42"/>
        <end position="60"/>
    </location>
</feature>
<evidence type="ECO:0000256" key="10">
    <source>
        <dbReference type="RuleBase" id="RU351113"/>
    </source>
</evidence>
<organism evidence="11">
    <name type="scientific">Colaphellus bowringi</name>
    <dbReference type="NCBI Taxonomy" id="561076"/>
    <lineage>
        <taxon>Eukaryota</taxon>
        <taxon>Metazoa</taxon>
        <taxon>Ecdysozoa</taxon>
        <taxon>Arthropoda</taxon>
        <taxon>Hexapoda</taxon>
        <taxon>Insecta</taxon>
        <taxon>Pterygota</taxon>
        <taxon>Neoptera</taxon>
        <taxon>Endopterygota</taxon>
        <taxon>Coleoptera</taxon>
        <taxon>Polyphaga</taxon>
        <taxon>Cucujiformia</taxon>
        <taxon>Chrysomeloidea</taxon>
        <taxon>Chrysomelidae</taxon>
        <taxon>Chrysomelinae</taxon>
        <taxon>Chrysomelini</taxon>
        <taxon>Colaphellus</taxon>
    </lineage>
</organism>
<evidence type="ECO:0000256" key="9">
    <source>
        <dbReference type="ARBA" id="ARBA00023224"/>
    </source>
</evidence>
<dbReference type="PANTHER" id="PTHR21137">
    <property type="entry name" value="ODORANT RECEPTOR"/>
    <property type="match status" value="1"/>
</dbReference>
<accession>A0A0S3J2W8</accession>
<keyword evidence="7 10" id="KW-0472">Membrane</keyword>
<protein>
    <recommendedName>
        <fullName evidence="10">Odorant receptor</fullName>
    </recommendedName>
</protein>
<evidence type="ECO:0000256" key="5">
    <source>
        <dbReference type="ARBA" id="ARBA00022725"/>
    </source>
</evidence>
<dbReference type="AlphaFoldDB" id="A0A0S3J2W8"/>
<evidence type="ECO:0000256" key="4">
    <source>
        <dbReference type="ARBA" id="ARBA00022692"/>
    </source>
</evidence>
<feature type="transmembrane region" description="Helical" evidence="10">
    <location>
        <begin position="7"/>
        <end position="30"/>
    </location>
</feature>
<keyword evidence="8 10" id="KW-0675">Receptor</keyword>
<keyword evidence="3 10" id="KW-0716">Sensory transduction</keyword>
<dbReference type="InterPro" id="IPR004117">
    <property type="entry name" value="7tm6_olfct_rcpt"/>
</dbReference>
<reference evidence="11" key="2">
    <citation type="submission" date="2015-08" db="EMBL/GenBank/DDBJ databases">
        <authorList>
            <person name="Babu N.S."/>
            <person name="Beckwith C.J."/>
            <person name="Beseler K.G."/>
            <person name="Brison A."/>
            <person name="Carone J.V."/>
            <person name="Caskin T.P."/>
            <person name="Diamond M."/>
            <person name="Durham M.E."/>
            <person name="Foxe J.M."/>
            <person name="Go M."/>
            <person name="Henderson B.A."/>
            <person name="Jones I.B."/>
            <person name="McGettigan J.A."/>
            <person name="Micheletti S.J."/>
            <person name="Nasrallah M.E."/>
            <person name="Ortiz D."/>
            <person name="Piller C.R."/>
            <person name="Privatt S.R."/>
            <person name="Schneider S.L."/>
            <person name="Sharp S."/>
            <person name="Smith T.C."/>
            <person name="Stanton J.D."/>
            <person name="Ullery H.E."/>
            <person name="Wilson R.J."/>
            <person name="Serrano M.G."/>
            <person name="Buck G."/>
            <person name="Lee V."/>
            <person name="Wang Y."/>
            <person name="Carvalho R."/>
            <person name="Voegtly L."/>
            <person name="Shi R."/>
            <person name="Duckworth R."/>
            <person name="Johnson A."/>
            <person name="Loviza R."/>
            <person name="Walstead R."/>
            <person name="Shah Z."/>
            <person name="Kiflezghi M."/>
            <person name="Wade K."/>
            <person name="Ball S.L."/>
            <person name="Bradley K.W."/>
            <person name="Asai D.J."/>
            <person name="Bowman C.A."/>
            <person name="Russell D.A."/>
            <person name="Pope W.H."/>
            <person name="Jacobs-Sera D."/>
            <person name="Hendrix R.W."/>
            <person name="Hatfull G.F."/>
        </authorList>
    </citation>
    <scope>NUCLEOTIDE SEQUENCE</scope>
</reference>
<feature type="transmembrane region" description="Helical" evidence="10">
    <location>
        <begin position="244"/>
        <end position="265"/>
    </location>
</feature>
<keyword evidence="4 10" id="KW-0812">Transmembrane</keyword>
<evidence type="ECO:0000313" key="11">
    <source>
        <dbReference type="EMBL" id="ALR72569.1"/>
    </source>
</evidence>
<feature type="transmembrane region" description="Helical" evidence="10">
    <location>
        <begin position="144"/>
        <end position="163"/>
    </location>
</feature>
<comment type="subcellular location">
    <subcellularLocation>
        <location evidence="1 10">Cell membrane</location>
        <topology evidence="1 10">Multi-pass membrane protein</topology>
    </subcellularLocation>
</comment>
<keyword evidence="5 10" id="KW-0552">Olfaction</keyword>
<dbReference type="EMBL" id="KT381563">
    <property type="protein sequence ID" value="ALR72569.1"/>
    <property type="molecule type" value="mRNA"/>
</dbReference>
<feature type="transmembrane region" description="Helical" evidence="10">
    <location>
        <begin position="277"/>
        <end position="297"/>
    </location>
</feature>
<name>A0A0S3J2W8_9CUCU</name>
<evidence type="ECO:0000256" key="6">
    <source>
        <dbReference type="ARBA" id="ARBA00022989"/>
    </source>
</evidence>
<keyword evidence="9 10" id="KW-0807">Transducer</keyword>
<comment type="similarity">
    <text evidence="10">Belongs to the insect chemoreceptor superfamily. Heteromeric odorant receptor channel (TC 1.A.69) family.</text>
</comment>
<dbReference type="GO" id="GO:0004984">
    <property type="term" value="F:olfactory receptor activity"/>
    <property type="evidence" value="ECO:0007669"/>
    <property type="project" value="InterPro"/>
</dbReference>
<evidence type="ECO:0000256" key="3">
    <source>
        <dbReference type="ARBA" id="ARBA00022606"/>
    </source>
</evidence>
<dbReference type="GO" id="GO:0005886">
    <property type="term" value="C:plasma membrane"/>
    <property type="evidence" value="ECO:0007669"/>
    <property type="project" value="UniProtKB-SubCell"/>
</dbReference>
<proteinExistence type="evidence at transcript level"/>
<sequence>MKHKKLYNFYTIFCTSVWVTFILSQLVYMFSSFSNMDEMTSIIYVAGTVTIDLVKMLAIYSNMDRIKPLLNDLNNPLFQPKCKEHVELALAVKKFHSRLFYFCLYFGVQTYICFSAIPFILEENVTLTQGWFPIDWTYSPNYEIVYAFQNIVILWNTLIFLNLDTFTSGLLMQVGLQCDFLSTTFNKIDAFHVSSGVLIENGEQMALSLKDNHEFFNRVMTENLIVCVKHYRKIRRLATEIEDIHHISVFILFLGGAIIICADLFQLSIVQTGGVEFVLFVSFLMCMLMEQFMYCWFGNEIIFKSDNIFAASYNTPWLDCDLKFRKILLNFMTQSIDPIGLKAGGLFTMSIKAFVSVLKSAYSYFTLLQRIQEKECSELN</sequence>
<evidence type="ECO:0000256" key="7">
    <source>
        <dbReference type="ARBA" id="ARBA00023136"/>
    </source>
</evidence>
<evidence type="ECO:0000256" key="2">
    <source>
        <dbReference type="ARBA" id="ARBA00022475"/>
    </source>
</evidence>
<dbReference type="PANTHER" id="PTHR21137:SF35">
    <property type="entry name" value="ODORANT RECEPTOR 19A-RELATED"/>
    <property type="match status" value="1"/>
</dbReference>
<evidence type="ECO:0000256" key="8">
    <source>
        <dbReference type="ARBA" id="ARBA00023170"/>
    </source>
</evidence>
<evidence type="ECO:0000256" key="1">
    <source>
        <dbReference type="ARBA" id="ARBA00004651"/>
    </source>
</evidence>
<keyword evidence="2" id="KW-1003">Cell membrane</keyword>